<name>A0A7W9GNX5_9ACTN</name>
<dbReference type="Proteomes" id="UP000542813">
    <property type="component" value="Unassembled WGS sequence"/>
</dbReference>
<evidence type="ECO:0000313" key="2">
    <source>
        <dbReference type="Proteomes" id="UP000542813"/>
    </source>
</evidence>
<sequence>MYAIPTAAQILGVTPAALEAALERGETIRTLALACGLDPDLMTEAIVDAETADVIALASIAGFGPADVAEFARELRTYLVAFVHDGERVADRLYETSTLQPV</sequence>
<keyword evidence="2" id="KW-1185">Reference proteome</keyword>
<comment type="caution">
    <text evidence="1">The sequence shown here is derived from an EMBL/GenBank/DDBJ whole genome shotgun (WGS) entry which is preliminary data.</text>
</comment>
<protein>
    <submittedName>
        <fullName evidence="1">Uncharacterized protein</fullName>
    </submittedName>
</protein>
<proteinExistence type="predicted"/>
<dbReference type="EMBL" id="JACHMM010000001">
    <property type="protein sequence ID" value="MBB5787081.1"/>
    <property type="molecule type" value="Genomic_DNA"/>
</dbReference>
<dbReference type="AlphaFoldDB" id="A0A7W9GNX5"/>
<accession>A0A7W9GNX5</accession>
<dbReference type="RefSeq" id="WP_184820913.1">
    <property type="nucleotide sequence ID" value="NZ_JACHMM010000001.1"/>
</dbReference>
<evidence type="ECO:0000313" key="1">
    <source>
        <dbReference type="EMBL" id="MBB5787081.1"/>
    </source>
</evidence>
<reference evidence="1 2" key="1">
    <citation type="submission" date="2020-08" db="EMBL/GenBank/DDBJ databases">
        <title>Sequencing the genomes of 1000 actinobacteria strains.</title>
        <authorList>
            <person name="Klenk H.-P."/>
        </authorList>
    </citation>
    <scope>NUCLEOTIDE SEQUENCE [LARGE SCALE GENOMIC DNA]</scope>
    <source>
        <strain evidence="1 2">DSM 102122</strain>
    </source>
</reference>
<gene>
    <name evidence="1" type="ORF">HD601_001656</name>
</gene>
<organism evidence="1 2">
    <name type="scientific">Jiangella mangrovi</name>
    <dbReference type="NCBI Taxonomy" id="1524084"/>
    <lineage>
        <taxon>Bacteria</taxon>
        <taxon>Bacillati</taxon>
        <taxon>Actinomycetota</taxon>
        <taxon>Actinomycetes</taxon>
        <taxon>Jiangellales</taxon>
        <taxon>Jiangellaceae</taxon>
        <taxon>Jiangella</taxon>
    </lineage>
</organism>